<reference evidence="2" key="1">
    <citation type="submission" date="2014-03" db="EMBL/GenBank/DDBJ databases">
        <authorList>
            <person name="Aksoy S."/>
            <person name="Warren W."/>
            <person name="Wilson R.K."/>
        </authorList>
    </citation>
    <scope>NUCLEOTIDE SEQUENCE [LARGE SCALE GENOMIC DNA]</scope>
    <source>
        <strain evidence="2">IAEA</strain>
    </source>
</reference>
<sequence>MIIENNSSANVPSNSNNESLVYNSFNGSSPGTTTLMVQVLYDSPASLKASQVYVPESSGKISAICNLYILASFVYWKSLLGLISLLLCSQTTSNCLAPIIRQAKTTASPSFTNRDSRWLTIFGGLSLLMCRFAELFSKATKNIKKRKHVTAEYLNFLFKHIQQINNWYFGPADWL</sequence>
<proteinExistence type="predicted"/>
<dbReference type="Proteomes" id="UP000092445">
    <property type="component" value="Unassembled WGS sequence"/>
</dbReference>
<dbReference type="AlphaFoldDB" id="A0A1A9Z1X7"/>
<protein>
    <submittedName>
        <fullName evidence="1">Uncharacterized protein</fullName>
    </submittedName>
</protein>
<keyword evidence="2" id="KW-1185">Reference proteome</keyword>
<dbReference type="VEuPathDB" id="VectorBase:GPAI001214"/>
<organism evidence="1 2">
    <name type="scientific">Glossina pallidipes</name>
    <name type="common">Tsetse fly</name>
    <dbReference type="NCBI Taxonomy" id="7398"/>
    <lineage>
        <taxon>Eukaryota</taxon>
        <taxon>Metazoa</taxon>
        <taxon>Ecdysozoa</taxon>
        <taxon>Arthropoda</taxon>
        <taxon>Hexapoda</taxon>
        <taxon>Insecta</taxon>
        <taxon>Pterygota</taxon>
        <taxon>Neoptera</taxon>
        <taxon>Endopterygota</taxon>
        <taxon>Diptera</taxon>
        <taxon>Brachycera</taxon>
        <taxon>Muscomorpha</taxon>
        <taxon>Hippoboscoidea</taxon>
        <taxon>Glossinidae</taxon>
        <taxon>Glossina</taxon>
    </lineage>
</organism>
<evidence type="ECO:0000313" key="2">
    <source>
        <dbReference type="Proteomes" id="UP000092445"/>
    </source>
</evidence>
<name>A0A1A9Z1X7_GLOPL</name>
<reference evidence="1" key="2">
    <citation type="submission" date="2020-05" db="UniProtKB">
        <authorList>
            <consortium name="EnsemblMetazoa"/>
        </authorList>
    </citation>
    <scope>IDENTIFICATION</scope>
    <source>
        <strain evidence="1">IAEA</strain>
    </source>
</reference>
<evidence type="ECO:0000313" key="1">
    <source>
        <dbReference type="EnsemblMetazoa" id="GPAI001214-PA"/>
    </source>
</evidence>
<dbReference type="EnsemblMetazoa" id="GPAI001214-RA">
    <property type="protein sequence ID" value="GPAI001214-PA"/>
    <property type="gene ID" value="GPAI001214"/>
</dbReference>
<accession>A0A1A9Z1X7</accession>